<sequence length="219" mass="24145">MPTTTPPSTTTDGSDYEENDECEDGECEDQYLEALLDKVAAEVIRCTKQDDGASCGENGVCQNGICVTAPTASPVDLVKECKRKTGKNILSATLTYNGCQIECVQKNGKKRTINMPRETLCGENDKCLHGKCLSSTSYPKCPAGYREANRQRTPCNIVCIRDEDWGIYDVVLVPFPDGIVCQRSVRYHVIRHKTINGTCQVTTKRRASTTMTISMCVPD</sequence>
<proteinExistence type="predicted"/>
<dbReference type="WBParaSite" id="PSAMB.scaffold152size71626.g2638.t1">
    <property type="protein sequence ID" value="PSAMB.scaffold152size71626.g2638.t1"/>
    <property type="gene ID" value="PSAMB.scaffold152size71626.g2638"/>
</dbReference>
<evidence type="ECO:0000256" key="1">
    <source>
        <dbReference type="SAM" id="MobiDB-lite"/>
    </source>
</evidence>
<reference evidence="3" key="1">
    <citation type="submission" date="2022-11" db="UniProtKB">
        <authorList>
            <consortium name="WormBaseParasite"/>
        </authorList>
    </citation>
    <scope>IDENTIFICATION</scope>
</reference>
<name>A0A914V4H8_9BILA</name>
<organism evidence="2 3">
    <name type="scientific">Plectus sambesii</name>
    <dbReference type="NCBI Taxonomy" id="2011161"/>
    <lineage>
        <taxon>Eukaryota</taxon>
        <taxon>Metazoa</taxon>
        <taxon>Ecdysozoa</taxon>
        <taxon>Nematoda</taxon>
        <taxon>Chromadorea</taxon>
        <taxon>Plectida</taxon>
        <taxon>Plectina</taxon>
        <taxon>Plectoidea</taxon>
        <taxon>Plectidae</taxon>
        <taxon>Plectus</taxon>
    </lineage>
</organism>
<dbReference type="AlphaFoldDB" id="A0A914V4H8"/>
<accession>A0A914V4H8</accession>
<evidence type="ECO:0000313" key="2">
    <source>
        <dbReference type="Proteomes" id="UP000887566"/>
    </source>
</evidence>
<protein>
    <submittedName>
        <fullName evidence="3">Uncharacterized protein</fullName>
    </submittedName>
</protein>
<keyword evidence="2" id="KW-1185">Reference proteome</keyword>
<dbReference type="Proteomes" id="UP000887566">
    <property type="component" value="Unplaced"/>
</dbReference>
<feature type="compositionally biased region" description="Low complexity" evidence="1">
    <location>
        <begin position="1"/>
        <end position="11"/>
    </location>
</feature>
<evidence type="ECO:0000313" key="3">
    <source>
        <dbReference type="WBParaSite" id="PSAMB.scaffold152size71626.g2638.t1"/>
    </source>
</evidence>
<feature type="region of interest" description="Disordered" evidence="1">
    <location>
        <begin position="1"/>
        <end position="21"/>
    </location>
</feature>